<comment type="caution">
    <text evidence="1">The sequence shown here is derived from an EMBL/GenBank/DDBJ whole genome shotgun (WGS) entry which is preliminary data.</text>
</comment>
<evidence type="ECO:0000313" key="1">
    <source>
        <dbReference type="EMBL" id="NHN29301.1"/>
    </source>
</evidence>
<dbReference type="Gene3D" id="2.60.40.1180">
    <property type="entry name" value="Golgi alpha-mannosidase II"/>
    <property type="match status" value="1"/>
</dbReference>
<gene>
    <name evidence="1" type="ORF">G9U52_05580</name>
</gene>
<evidence type="ECO:0000313" key="2">
    <source>
        <dbReference type="Proteomes" id="UP001165962"/>
    </source>
</evidence>
<organism evidence="1 2">
    <name type="scientific">Paenibacillus agricola</name>
    <dbReference type="NCBI Taxonomy" id="2716264"/>
    <lineage>
        <taxon>Bacteria</taxon>
        <taxon>Bacillati</taxon>
        <taxon>Bacillota</taxon>
        <taxon>Bacilli</taxon>
        <taxon>Bacillales</taxon>
        <taxon>Paenibacillaceae</taxon>
        <taxon>Paenibacillus</taxon>
    </lineage>
</organism>
<proteinExistence type="predicted"/>
<name>A0ABX0J0F8_9BACL</name>
<sequence>MNNSDNPTTLEYPLEGDGWRDTLNHEEVQAANNHMVINLDGMDTGFYTGSYNKLFTIISPMEKSSLITCINSLPNAKPLHKKEGKSCKTAGKHVGSLVFRRMQVSKR</sequence>
<protein>
    <submittedName>
        <fullName evidence="1">Uncharacterized protein</fullName>
    </submittedName>
</protein>
<dbReference type="EMBL" id="JAAOIW010000002">
    <property type="protein sequence ID" value="NHN29301.1"/>
    <property type="molecule type" value="Genomic_DNA"/>
</dbReference>
<reference evidence="1" key="1">
    <citation type="submission" date="2020-03" db="EMBL/GenBank/DDBJ databases">
        <title>Draft sequencing of Paenibacilllus sp. S3N08.</title>
        <authorList>
            <person name="Kim D.-U."/>
        </authorList>
    </citation>
    <scope>NUCLEOTIDE SEQUENCE</scope>
    <source>
        <strain evidence="1">S3N08</strain>
    </source>
</reference>
<dbReference type="Proteomes" id="UP001165962">
    <property type="component" value="Unassembled WGS sequence"/>
</dbReference>
<accession>A0ABX0J0F8</accession>
<dbReference type="InterPro" id="IPR013780">
    <property type="entry name" value="Glyco_hydro_b"/>
</dbReference>
<keyword evidence="2" id="KW-1185">Reference proteome</keyword>